<proteinExistence type="predicted"/>
<evidence type="ECO:0000256" key="4">
    <source>
        <dbReference type="SAM" id="MobiDB-lite"/>
    </source>
</evidence>
<dbReference type="GO" id="GO:0042393">
    <property type="term" value="F:histone binding"/>
    <property type="evidence" value="ECO:0007669"/>
    <property type="project" value="TreeGrafter"/>
</dbReference>
<dbReference type="Proteomes" id="UP001355207">
    <property type="component" value="Chromosome 4"/>
</dbReference>
<dbReference type="PANTHER" id="PTHR45623:SF17">
    <property type="entry name" value="CHROMODOMAIN-HELICASE-DNA-BINDING PROTEIN 3-RELATED"/>
    <property type="match status" value="1"/>
</dbReference>
<name>A0AAX4JUD6_9TREE</name>
<evidence type="ECO:0000256" key="3">
    <source>
        <dbReference type="SAM" id="Coils"/>
    </source>
</evidence>
<feature type="domain" description="Helicase C-terminal" evidence="5">
    <location>
        <begin position="51"/>
        <end position="202"/>
    </location>
</feature>
<dbReference type="Gene3D" id="3.40.50.300">
    <property type="entry name" value="P-loop containing nucleotide triphosphate hydrolases"/>
    <property type="match status" value="1"/>
</dbReference>
<evidence type="ECO:0000313" key="6">
    <source>
        <dbReference type="EMBL" id="WWC88549.1"/>
    </source>
</evidence>
<dbReference type="AlphaFoldDB" id="A0AAX4JUD6"/>
<dbReference type="GO" id="GO:0016887">
    <property type="term" value="F:ATP hydrolysis activity"/>
    <property type="evidence" value="ECO:0007669"/>
    <property type="project" value="TreeGrafter"/>
</dbReference>
<feature type="compositionally biased region" description="Basic residues" evidence="4">
    <location>
        <begin position="375"/>
        <end position="388"/>
    </location>
</feature>
<dbReference type="PROSITE" id="PS51194">
    <property type="entry name" value="HELICASE_CTER"/>
    <property type="match status" value="1"/>
</dbReference>
<evidence type="ECO:0000313" key="7">
    <source>
        <dbReference type="Proteomes" id="UP001355207"/>
    </source>
</evidence>
<dbReference type="EMBL" id="CP144101">
    <property type="protein sequence ID" value="WWC88549.1"/>
    <property type="molecule type" value="Genomic_DNA"/>
</dbReference>
<keyword evidence="3" id="KW-0175">Coiled coil</keyword>
<dbReference type="InterPro" id="IPR001650">
    <property type="entry name" value="Helicase_C-like"/>
</dbReference>
<dbReference type="GO" id="GO:0003682">
    <property type="term" value="F:chromatin binding"/>
    <property type="evidence" value="ECO:0007669"/>
    <property type="project" value="TreeGrafter"/>
</dbReference>
<dbReference type="SMART" id="SM00490">
    <property type="entry name" value="HELICc"/>
    <property type="match status" value="1"/>
</dbReference>
<dbReference type="GO" id="GO:0000785">
    <property type="term" value="C:chromatin"/>
    <property type="evidence" value="ECO:0007669"/>
    <property type="project" value="TreeGrafter"/>
</dbReference>
<evidence type="ECO:0000256" key="2">
    <source>
        <dbReference type="ARBA" id="ARBA00023242"/>
    </source>
</evidence>
<keyword evidence="1" id="KW-0378">Hydrolase</keyword>
<dbReference type="GO" id="GO:0005634">
    <property type="term" value="C:nucleus"/>
    <property type="evidence" value="ECO:0007669"/>
    <property type="project" value="TreeGrafter"/>
</dbReference>
<keyword evidence="7" id="KW-1185">Reference proteome</keyword>
<feature type="region of interest" description="Disordered" evidence="4">
    <location>
        <begin position="845"/>
        <end position="957"/>
    </location>
</feature>
<dbReference type="GeneID" id="91094130"/>
<feature type="compositionally biased region" description="Polar residues" evidence="4">
    <location>
        <begin position="686"/>
        <end position="699"/>
    </location>
</feature>
<feature type="region of interest" description="Disordered" evidence="4">
    <location>
        <begin position="673"/>
        <end position="765"/>
    </location>
</feature>
<organism evidence="6 7">
    <name type="scientific">Kwoniella dendrophila CBS 6074</name>
    <dbReference type="NCBI Taxonomy" id="1295534"/>
    <lineage>
        <taxon>Eukaryota</taxon>
        <taxon>Fungi</taxon>
        <taxon>Dikarya</taxon>
        <taxon>Basidiomycota</taxon>
        <taxon>Agaricomycotina</taxon>
        <taxon>Tremellomycetes</taxon>
        <taxon>Tremellales</taxon>
        <taxon>Cryptococcaceae</taxon>
        <taxon>Kwoniella</taxon>
    </lineage>
</organism>
<feature type="coiled-coil region" evidence="3">
    <location>
        <begin position="295"/>
        <end position="336"/>
    </location>
</feature>
<gene>
    <name evidence="6" type="ORF">L201_003460</name>
</gene>
<evidence type="ECO:0000256" key="1">
    <source>
        <dbReference type="ARBA" id="ARBA00022801"/>
    </source>
</evidence>
<feature type="compositionally biased region" description="Polar residues" evidence="4">
    <location>
        <begin position="531"/>
        <end position="561"/>
    </location>
</feature>
<dbReference type="InterPro" id="IPR049730">
    <property type="entry name" value="SNF2/RAD54-like_C"/>
</dbReference>
<evidence type="ECO:0000259" key="5">
    <source>
        <dbReference type="PROSITE" id="PS51194"/>
    </source>
</evidence>
<feature type="compositionally biased region" description="Polar residues" evidence="4">
    <location>
        <begin position="846"/>
        <end position="883"/>
    </location>
</feature>
<feature type="region of interest" description="Disordered" evidence="4">
    <location>
        <begin position="506"/>
        <end position="582"/>
    </location>
</feature>
<dbReference type="InterPro" id="IPR027417">
    <property type="entry name" value="P-loop_NTPase"/>
</dbReference>
<dbReference type="PANTHER" id="PTHR45623">
    <property type="entry name" value="CHROMODOMAIN-HELICASE-DNA-BINDING PROTEIN 3-RELATED-RELATED"/>
    <property type="match status" value="1"/>
</dbReference>
<dbReference type="GO" id="GO:0003677">
    <property type="term" value="F:DNA binding"/>
    <property type="evidence" value="ECO:0007669"/>
    <property type="project" value="TreeGrafter"/>
</dbReference>
<sequence length="1041" mass="117540">MTPVKTIRHILMELRKICQHPYLSQPELELYDIPEEEQHKQLIEASGKLRFLKLLLPKLKERGHRVLLFSQFKIALDRIEDFLYGENVKFLRLDGDVQQAQRQKSMDLFNAPNSDYDVFLLTTRAGGVGINLASADTVILYDPDFNPHQDLQAIARSHRYGQKHKVLVFKLMVKGSVEENIINKGKKKMVLDHLVVQQMGKESEEGDVDDLLLRGAEAVYSNDGVINAADIVYNSKNVDELIDKVEADAAEEARRLDERNKAIEEGTLDPNQNKTNQQFGFAKIWEADQNQLLNIAEEENEVDDEDRRAVNWESIIDQMEKEKQEKLQKMMNTTTKHKRKAATIANASTTANDNTIEQWYFSGSDENDVNDSPDKKKKKKYKGKRKSILKNSDSSESEYNDTLQPEHNDHTDEDEHENETSDVNIPEELRNLGVGIPGIPQPKRPKNNIRVSDPQLQHQPPPLAPYINILSIPGPSNHPLSLAFSSTPQNNLNNPISQGPLIPVAGPSTIAAGPSQIPNDYTRSNVDHQRSTNPNSTSSLDTFTNGVPQSQSLSVFPTSNNKQHRQQQQQQHHRQRNGREMPEEAVLAKSRDILKLLYYILEQFENEKNRRRWSFIILPELPYEQRLDRYKILAEEVDQNLKRLGQPKYFSLPETINTLIPFFKSNAEFFIPNDDNDDLKPPPIPSTVSVPLSQSKPNTISNPSIPAPRIRRRSQSPQKKSSEKSSTINTLQDDINRNVGDLNRQQQQTNGHDPSTSSFRSIQPTKSSEDLFDSLMNDQPPTCPFCSSTGHELKNCNNLTSTEDINTIKKAILASDEPESEKIFALKNIEKTQSWLIKAGKIPDIPSSSNSHSPVITLNNGITPTNSINLSQSTNGNSSTPRRNGSGHLRPTPNAGGSISNSKNIDEEREIIEIVDSAPPSPRLAPASTSRVPTHTEPRIQSPRLLHPQPLHPRDHLQTRSAPDLISTAEPQPKSICAFCENPSCILPIRNCVEQKGGRKALKLKIRQCEERIQAGNSSSATRNIQFALYEVYKNWPREKR</sequence>
<reference evidence="6 7" key="1">
    <citation type="submission" date="2024-01" db="EMBL/GenBank/DDBJ databases">
        <title>Comparative genomics of Cryptococcus and Kwoniella reveals pathogenesis evolution and contrasting modes of karyotype evolution via chromosome fusion or intercentromeric recombination.</title>
        <authorList>
            <person name="Coelho M.A."/>
            <person name="David-Palma M."/>
            <person name="Shea T."/>
            <person name="Bowers K."/>
            <person name="McGinley-Smith S."/>
            <person name="Mohammad A.W."/>
            <person name="Gnirke A."/>
            <person name="Yurkov A.M."/>
            <person name="Nowrousian M."/>
            <person name="Sun S."/>
            <person name="Cuomo C.A."/>
            <person name="Heitman J."/>
        </authorList>
    </citation>
    <scope>NUCLEOTIDE SEQUENCE [LARGE SCALE GENOMIC DNA]</scope>
    <source>
        <strain evidence="6 7">CBS 6074</strain>
    </source>
</reference>
<dbReference type="CDD" id="cd18793">
    <property type="entry name" value="SF2_C_SNF"/>
    <property type="match status" value="1"/>
</dbReference>
<feature type="region of interest" description="Disordered" evidence="4">
    <location>
        <begin position="362"/>
        <end position="459"/>
    </location>
</feature>
<dbReference type="GO" id="GO:0140658">
    <property type="term" value="F:ATP-dependent chromatin remodeler activity"/>
    <property type="evidence" value="ECO:0007669"/>
    <property type="project" value="TreeGrafter"/>
</dbReference>
<dbReference type="RefSeq" id="XP_066075312.1">
    <property type="nucleotide sequence ID" value="XM_066219215.1"/>
</dbReference>
<dbReference type="SUPFAM" id="SSF52540">
    <property type="entry name" value="P-loop containing nucleoside triphosphate hydrolases"/>
    <property type="match status" value="1"/>
</dbReference>
<feature type="compositionally biased region" description="Polar residues" evidence="4">
    <location>
        <begin position="743"/>
        <end position="765"/>
    </location>
</feature>
<protein>
    <recommendedName>
        <fullName evidence="5">Helicase C-terminal domain-containing protein</fullName>
    </recommendedName>
</protein>
<dbReference type="Pfam" id="PF00271">
    <property type="entry name" value="Helicase_C"/>
    <property type="match status" value="1"/>
</dbReference>
<accession>A0AAX4JUD6</accession>
<keyword evidence="2" id="KW-0539">Nucleus</keyword>